<keyword evidence="1 3" id="KW-0560">Oxidoreductase</keyword>
<dbReference type="EC" id="1.2.-.-" evidence="3"/>
<dbReference type="SUPFAM" id="SSF52518">
    <property type="entry name" value="Thiamin diphosphate-binding fold (THDP-binding)"/>
    <property type="match status" value="1"/>
</dbReference>
<dbReference type="Gene3D" id="3.40.50.970">
    <property type="match status" value="1"/>
</dbReference>
<keyword evidence="4" id="KW-1185">Reference proteome</keyword>
<dbReference type="PATRIC" id="fig|1813736.3.peg.4393"/>
<dbReference type="PANTHER" id="PTHR48084:SF5">
    <property type="entry name" value="BLR6744 PROTEIN"/>
    <property type="match status" value="1"/>
</dbReference>
<dbReference type="AlphaFoldDB" id="A0A143PQL8"/>
<dbReference type="GO" id="GO:0030976">
    <property type="term" value="F:thiamine pyrophosphate binding"/>
    <property type="evidence" value="ECO:0007669"/>
    <property type="project" value="InterPro"/>
</dbReference>
<evidence type="ECO:0000256" key="1">
    <source>
        <dbReference type="ARBA" id="ARBA00023002"/>
    </source>
</evidence>
<accession>A0A143PQL8</accession>
<evidence type="ECO:0000313" key="4">
    <source>
        <dbReference type="Proteomes" id="UP000076079"/>
    </source>
</evidence>
<dbReference type="KEGG" id="abac:LuPra_04155"/>
<organism evidence="3 4">
    <name type="scientific">Luteitalea pratensis</name>
    <dbReference type="NCBI Taxonomy" id="1855912"/>
    <lineage>
        <taxon>Bacteria</taxon>
        <taxon>Pseudomonadati</taxon>
        <taxon>Acidobacteriota</taxon>
        <taxon>Vicinamibacteria</taxon>
        <taxon>Vicinamibacterales</taxon>
        <taxon>Vicinamibacteraceae</taxon>
        <taxon>Luteitalea</taxon>
    </lineage>
</organism>
<reference evidence="3 4" key="1">
    <citation type="journal article" date="2016" name="Genome Announc.">
        <title>First Complete Genome Sequence of a Subdivision 6 Acidobacterium Strain.</title>
        <authorList>
            <person name="Huang S."/>
            <person name="Vieira S."/>
            <person name="Bunk B."/>
            <person name="Riedel T."/>
            <person name="Sproer C."/>
            <person name="Overmann J."/>
        </authorList>
    </citation>
    <scope>NUCLEOTIDE SEQUENCE [LARGE SCALE GENOMIC DNA]</scope>
    <source>
        <strain evidence="4">DSM 100886 HEG_-6_39</strain>
    </source>
</reference>
<dbReference type="EMBL" id="CP015136">
    <property type="protein sequence ID" value="AMY10912.1"/>
    <property type="molecule type" value="Genomic_DNA"/>
</dbReference>
<dbReference type="Pfam" id="PF02775">
    <property type="entry name" value="TPP_enzyme_C"/>
    <property type="match status" value="1"/>
</dbReference>
<dbReference type="Proteomes" id="UP000076079">
    <property type="component" value="Chromosome"/>
</dbReference>
<protein>
    <submittedName>
        <fullName evidence="3">2-oxoglutarate oxidoreductase subunit KorB</fullName>
        <ecNumber evidence="3">1.2.-.-</ecNumber>
    </submittedName>
</protein>
<dbReference type="OrthoDB" id="9775140at2"/>
<reference evidence="4" key="2">
    <citation type="submission" date="2016-04" db="EMBL/GenBank/DDBJ databases">
        <title>First Complete Genome Sequence of a Subdivision 6 Acidobacterium.</title>
        <authorList>
            <person name="Huang S."/>
            <person name="Vieira S."/>
            <person name="Bunk B."/>
            <person name="Riedel T."/>
            <person name="Sproeer C."/>
            <person name="Overmann J."/>
        </authorList>
    </citation>
    <scope>NUCLEOTIDE SEQUENCE [LARGE SCALE GENOMIC DNA]</scope>
    <source>
        <strain evidence="4">DSM 100886 HEG_-6_39</strain>
    </source>
</reference>
<dbReference type="InterPro" id="IPR029061">
    <property type="entry name" value="THDP-binding"/>
</dbReference>
<dbReference type="CDD" id="cd03375">
    <property type="entry name" value="TPP_OGFOR"/>
    <property type="match status" value="1"/>
</dbReference>
<dbReference type="GO" id="GO:0045333">
    <property type="term" value="P:cellular respiration"/>
    <property type="evidence" value="ECO:0007669"/>
    <property type="project" value="UniProtKB-ARBA"/>
</dbReference>
<dbReference type="InterPro" id="IPR011766">
    <property type="entry name" value="TPP_enzyme_TPP-bd"/>
</dbReference>
<evidence type="ECO:0000259" key="2">
    <source>
        <dbReference type="Pfam" id="PF02775"/>
    </source>
</evidence>
<dbReference type="InterPro" id="IPR051457">
    <property type="entry name" value="2-oxoacid:Fd_oxidoreductase"/>
</dbReference>
<evidence type="ECO:0000313" key="3">
    <source>
        <dbReference type="EMBL" id="AMY10912.1"/>
    </source>
</evidence>
<dbReference type="PANTHER" id="PTHR48084">
    <property type="entry name" value="2-OXOGLUTARATE OXIDOREDUCTASE SUBUNIT KORB-RELATED"/>
    <property type="match status" value="1"/>
</dbReference>
<sequence length="348" mass="37521">MSTPAVPTPPKKVNRINLEPATYRGAKTTLCAGCGHNAISERIIDAFYEMGVEPTRVLKLSGIGCSSKSPAYFLGTAHGFNSVHGRMPSVATGALMANKTMLGIGVSGDGDTGAIGVGQFVHLMRRNLPLIYIVEDNGCYGLTKGQFSPLADVGSTLKNGVVNDLPPIDICALAIELGATFVARSFSGDKKQLLSILKAAISHKGTCMIDVISPCVTFNDHEGSTKSYAYAKDHDEPVNEISFVPFFEDISVEYEEGSATPVKMHDGSTLVLRKLDSSYNTTDKLEAIRTLHETVRRGEFATGMIYLQPDATDFLSLLNLVDEPLALLPQARTRPGKAVLDEIMEKHR</sequence>
<feature type="domain" description="Thiamine pyrophosphate enzyme TPP-binding" evidence="2">
    <location>
        <begin position="63"/>
        <end position="211"/>
    </location>
</feature>
<dbReference type="GO" id="GO:0016625">
    <property type="term" value="F:oxidoreductase activity, acting on the aldehyde or oxo group of donors, iron-sulfur protein as acceptor"/>
    <property type="evidence" value="ECO:0007669"/>
    <property type="project" value="UniProtKB-ARBA"/>
</dbReference>
<dbReference type="STRING" id="1855912.LuPra_04155"/>
<gene>
    <name evidence="3" type="primary">korB</name>
    <name evidence="3" type="ORF">LuPra_04155</name>
</gene>
<name>A0A143PQL8_LUTPR</name>
<proteinExistence type="predicted"/>
<dbReference type="RefSeq" id="WP_110172508.1">
    <property type="nucleotide sequence ID" value="NZ_CP015136.1"/>
</dbReference>
<dbReference type="GO" id="GO:0044281">
    <property type="term" value="P:small molecule metabolic process"/>
    <property type="evidence" value="ECO:0007669"/>
    <property type="project" value="UniProtKB-ARBA"/>
</dbReference>